<name>A0ABN6S980_9BACT</name>
<dbReference type="InterPro" id="IPR011659">
    <property type="entry name" value="WD40"/>
</dbReference>
<dbReference type="PANTHER" id="PTHR32161">
    <property type="entry name" value="DPP6 N-TERMINAL DOMAIN-LIKE PROTEIN"/>
    <property type="match status" value="1"/>
</dbReference>
<dbReference type="InterPro" id="IPR011042">
    <property type="entry name" value="6-blade_b-propeller_TolB-like"/>
</dbReference>
<dbReference type="Proteomes" id="UP001317742">
    <property type="component" value="Chromosome"/>
</dbReference>
<reference evidence="1 2" key="1">
    <citation type="submission" date="2022-08" db="EMBL/GenBank/DDBJ databases">
        <title>Genome Sequence of the sulphate-reducing bacterium, Pseudodesulfovibrio sp. SYK.</title>
        <authorList>
            <person name="Kondo R."/>
            <person name="Kataoka T."/>
        </authorList>
    </citation>
    <scope>NUCLEOTIDE SEQUENCE [LARGE SCALE GENOMIC DNA]</scope>
    <source>
        <strain evidence="1 2">SYK</strain>
    </source>
</reference>
<keyword evidence="2" id="KW-1185">Reference proteome</keyword>
<dbReference type="Gene3D" id="2.120.10.30">
    <property type="entry name" value="TolB, C-terminal domain"/>
    <property type="match status" value="1"/>
</dbReference>
<evidence type="ECO:0000313" key="2">
    <source>
        <dbReference type="Proteomes" id="UP001317742"/>
    </source>
</evidence>
<dbReference type="Pfam" id="PF07676">
    <property type="entry name" value="PD40"/>
    <property type="match status" value="3"/>
</dbReference>
<dbReference type="EMBL" id="AP026709">
    <property type="protein sequence ID" value="BDQ38376.1"/>
    <property type="molecule type" value="Genomic_DNA"/>
</dbReference>
<accession>A0ABN6S980</accession>
<dbReference type="SUPFAM" id="SSF82171">
    <property type="entry name" value="DPP6 N-terminal domain-like"/>
    <property type="match status" value="1"/>
</dbReference>
<gene>
    <name evidence="1" type="ORF">SYK_27360</name>
</gene>
<proteinExistence type="predicted"/>
<dbReference type="PANTHER" id="PTHR32161:SF8">
    <property type="entry name" value="DPP6 N-TERMINAL DOMAIN-LIKE PROTEIN"/>
    <property type="match status" value="1"/>
</dbReference>
<evidence type="ECO:0000313" key="1">
    <source>
        <dbReference type="EMBL" id="BDQ38376.1"/>
    </source>
</evidence>
<sequence>MDMDYKGDKGGYVLVDISKTVSITDDNVISWNDYKAPGPSKYSMGLFTAFSPNGRYAASTVGESSAFIMLDDLHFSQMFYPATGVIAYYDRTTEQVLPLSGADNIEAVQTNPTFSADGRRVTFARASVKPALVADIEAGRLRKEDPSQTILDTNEKYPMQFDLYSVPFNNGTGGTASPVKGASENGMSNFFPRYSPDGKWLVFTQCKTGLVLQPDSRLVIVPAEGGIPRVLKANMNLMNSWHSWSPNSRWLAFSSKGNSPYTEIYLTHIDEDGKSSPALRLFRFSHSELAAMVPEFVPDNSVIQRTMGLADPEGAKGNSMATDGR</sequence>
<evidence type="ECO:0008006" key="3">
    <source>
        <dbReference type="Google" id="ProtNLM"/>
    </source>
</evidence>
<organism evidence="1 2">
    <name type="scientific">Pseudodesulfovibrio nedwellii</name>
    <dbReference type="NCBI Taxonomy" id="2973072"/>
    <lineage>
        <taxon>Bacteria</taxon>
        <taxon>Pseudomonadati</taxon>
        <taxon>Thermodesulfobacteriota</taxon>
        <taxon>Desulfovibrionia</taxon>
        <taxon>Desulfovibrionales</taxon>
        <taxon>Desulfovibrionaceae</taxon>
    </lineage>
</organism>
<protein>
    <recommendedName>
        <fullName evidence="3">Biopolymer transporter Tol</fullName>
    </recommendedName>
</protein>